<organism evidence="5 6">
    <name type="scientific">Carboxylicivirga mesophila</name>
    <dbReference type="NCBI Taxonomy" id="1166478"/>
    <lineage>
        <taxon>Bacteria</taxon>
        <taxon>Pseudomonadati</taxon>
        <taxon>Bacteroidota</taxon>
        <taxon>Bacteroidia</taxon>
        <taxon>Marinilabiliales</taxon>
        <taxon>Marinilabiliaceae</taxon>
        <taxon>Carboxylicivirga</taxon>
    </lineage>
</organism>
<feature type="domain" description="Resolvase/invertase-type recombinase catalytic" evidence="4">
    <location>
        <begin position="3"/>
        <end position="144"/>
    </location>
</feature>
<evidence type="ECO:0000259" key="4">
    <source>
        <dbReference type="PROSITE" id="PS51736"/>
    </source>
</evidence>
<dbReference type="InterPro" id="IPR006119">
    <property type="entry name" value="Resolv_N"/>
</dbReference>
<evidence type="ECO:0000256" key="2">
    <source>
        <dbReference type="ARBA" id="ARBA00023172"/>
    </source>
</evidence>
<dbReference type="Proteomes" id="UP000721861">
    <property type="component" value="Unassembled WGS sequence"/>
</dbReference>
<feature type="compositionally biased region" description="Basic and acidic residues" evidence="3">
    <location>
        <begin position="174"/>
        <end position="190"/>
    </location>
</feature>
<keyword evidence="6" id="KW-1185">Reference proteome</keyword>
<dbReference type="CDD" id="cd03768">
    <property type="entry name" value="SR_ResInv"/>
    <property type="match status" value="1"/>
</dbReference>
<sequence>MKKVALYCRVSLSNGSQTTENQKIRLVEYATNNQLDYDIFEETESTRKTRPVKQALLKKLRQNEYDAVIVYKLDRWARSSTELILDTKELVDKSVGFISLSDHLDFSTAAGKLQFQILSAFAEFERELIRERTIEGLRRAKQQGKKGGRPQGSKDSKPRRKSGYILREAKKRQKVDEDAGVHKSIESYIN</sequence>
<proteinExistence type="predicted"/>
<keyword evidence="2" id="KW-0233">DNA recombination</keyword>
<gene>
    <name evidence="5" type="ORF">KEM09_12490</name>
</gene>
<comment type="caution">
    <text evidence="5">The sequence shown here is derived from an EMBL/GenBank/DDBJ whole genome shotgun (WGS) entry which is preliminary data.</text>
</comment>
<dbReference type="InterPro" id="IPR050639">
    <property type="entry name" value="SSR_resolvase"/>
</dbReference>
<dbReference type="Pfam" id="PF00239">
    <property type="entry name" value="Resolvase"/>
    <property type="match status" value="1"/>
</dbReference>
<reference evidence="5 6" key="1">
    <citation type="journal article" date="2014" name="Int. J. Syst. Evol. Microbiol.">
        <title>Carboxylicivirga gen. nov. in the family Marinilabiliaceae with two novel species, Carboxylicivirga mesophila sp. nov. and Carboxylicivirga taeanensis sp. nov., and reclassification of Cytophaga fermentans as Saccharicrinis fermentans gen. nov., comb. nov.</title>
        <authorList>
            <person name="Yang S.H."/>
            <person name="Seo H.S."/>
            <person name="Woo J.H."/>
            <person name="Oh H.M."/>
            <person name="Jang H."/>
            <person name="Lee J.H."/>
            <person name="Kim S.J."/>
            <person name="Kwon K.K."/>
        </authorList>
    </citation>
    <scope>NUCLEOTIDE SEQUENCE [LARGE SCALE GENOMIC DNA]</scope>
    <source>
        <strain evidence="5 6">JCM 18290</strain>
    </source>
</reference>
<dbReference type="SMART" id="SM00857">
    <property type="entry name" value="Resolvase"/>
    <property type="match status" value="1"/>
</dbReference>
<dbReference type="EMBL" id="JAGUCN010000013">
    <property type="protein sequence ID" value="MBS2212228.1"/>
    <property type="molecule type" value="Genomic_DNA"/>
</dbReference>
<protein>
    <submittedName>
        <fullName evidence="5">Recombinase family protein</fullName>
    </submittedName>
</protein>
<dbReference type="SUPFAM" id="SSF53041">
    <property type="entry name" value="Resolvase-like"/>
    <property type="match status" value="1"/>
</dbReference>
<dbReference type="Gene3D" id="3.40.50.1390">
    <property type="entry name" value="Resolvase, N-terminal catalytic domain"/>
    <property type="match status" value="1"/>
</dbReference>
<dbReference type="PANTHER" id="PTHR30461:SF2">
    <property type="entry name" value="SERINE RECOMBINASE PINE-RELATED"/>
    <property type="match status" value="1"/>
</dbReference>
<evidence type="ECO:0000313" key="6">
    <source>
        <dbReference type="Proteomes" id="UP000721861"/>
    </source>
</evidence>
<name>A0ABS5KCI3_9BACT</name>
<dbReference type="InterPro" id="IPR036162">
    <property type="entry name" value="Resolvase-like_N_sf"/>
</dbReference>
<dbReference type="PROSITE" id="PS51736">
    <property type="entry name" value="RECOMBINASES_3"/>
    <property type="match status" value="1"/>
</dbReference>
<evidence type="ECO:0000256" key="3">
    <source>
        <dbReference type="SAM" id="MobiDB-lite"/>
    </source>
</evidence>
<feature type="region of interest" description="Disordered" evidence="3">
    <location>
        <begin position="139"/>
        <end position="190"/>
    </location>
</feature>
<keyword evidence="1" id="KW-0238">DNA-binding</keyword>
<evidence type="ECO:0000256" key="1">
    <source>
        <dbReference type="ARBA" id="ARBA00023125"/>
    </source>
</evidence>
<evidence type="ECO:0000313" key="5">
    <source>
        <dbReference type="EMBL" id="MBS2212228.1"/>
    </source>
</evidence>
<accession>A0ABS5KCI3</accession>
<dbReference type="PANTHER" id="PTHR30461">
    <property type="entry name" value="DNA-INVERTASE FROM LAMBDOID PROPHAGE"/>
    <property type="match status" value="1"/>
</dbReference>
<feature type="compositionally biased region" description="Basic residues" evidence="3">
    <location>
        <begin position="139"/>
        <end position="148"/>
    </location>
</feature>
<dbReference type="RefSeq" id="WP_212228745.1">
    <property type="nucleotide sequence ID" value="NZ_JAGUCN010000013.1"/>
</dbReference>